<keyword evidence="1" id="KW-0472">Membrane</keyword>
<dbReference type="EMBL" id="JAFNME010000016">
    <property type="protein sequence ID" value="MBO1249861.1"/>
    <property type="molecule type" value="Genomic_DNA"/>
</dbReference>
<keyword evidence="1" id="KW-1133">Transmembrane helix</keyword>
<dbReference type="AlphaFoldDB" id="A0A939GZ08"/>
<protein>
    <submittedName>
        <fullName evidence="2">AzlD domain-containing protein</fullName>
    </submittedName>
</protein>
<organism evidence="2 3">
    <name type="scientific">Comamonas denitrificans</name>
    <dbReference type="NCBI Taxonomy" id="117506"/>
    <lineage>
        <taxon>Bacteria</taxon>
        <taxon>Pseudomonadati</taxon>
        <taxon>Pseudomonadota</taxon>
        <taxon>Betaproteobacteria</taxon>
        <taxon>Burkholderiales</taxon>
        <taxon>Comamonadaceae</taxon>
        <taxon>Comamonas</taxon>
    </lineage>
</organism>
<feature type="transmembrane region" description="Helical" evidence="1">
    <location>
        <begin position="91"/>
        <end position="110"/>
    </location>
</feature>
<gene>
    <name evidence="2" type="ORF">J1777_08510</name>
</gene>
<evidence type="ECO:0000256" key="1">
    <source>
        <dbReference type="SAM" id="Phobius"/>
    </source>
</evidence>
<keyword evidence="3" id="KW-1185">Reference proteome</keyword>
<dbReference type="RefSeq" id="WP_207575327.1">
    <property type="nucleotide sequence ID" value="NZ_JAFNME010000016.1"/>
</dbReference>
<comment type="caution">
    <text evidence="2">The sequence shown here is derived from an EMBL/GenBank/DDBJ whole genome shotgun (WGS) entry which is preliminary data.</text>
</comment>
<proteinExistence type="predicted"/>
<dbReference type="PIRSF" id="PIRSF003203">
    <property type="entry name" value="AzlD"/>
    <property type="match status" value="1"/>
</dbReference>
<name>A0A939GZ08_9BURK</name>
<reference evidence="2" key="1">
    <citation type="submission" date="2021-03" db="EMBL/GenBank/DDBJ databases">
        <title>Comamonas denitrificans.</title>
        <authorList>
            <person name="Finster K."/>
        </authorList>
    </citation>
    <scope>NUCLEOTIDE SEQUENCE</scope>
    <source>
        <strain evidence="2">MM2021_4</strain>
    </source>
</reference>
<feature type="transmembrane region" description="Helical" evidence="1">
    <location>
        <begin position="6"/>
        <end position="26"/>
    </location>
</feature>
<accession>A0A939GZ08</accession>
<sequence length="113" mass="12010">MALNAPYIALAIGCAAIITFALRALPFAIREAIKDSPLLAHLNAWMPLGVTAILVVYCLRMIDLHDTSLASAKLAGIAATVAVHLWRGNLFLSLFVGTGVCVVLANGWLAHFL</sequence>
<evidence type="ECO:0000313" key="2">
    <source>
        <dbReference type="EMBL" id="MBO1249861.1"/>
    </source>
</evidence>
<dbReference type="InterPro" id="IPR008407">
    <property type="entry name" value="Brnchd-chn_aa_trnsp_AzlD"/>
</dbReference>
<dbReference type="Proteomes" id="UP000664731">
    <property type="component" value="Unassembled WGS sequence"/>
</dbReference>
<feature type="transmembrane region" description="Helical" evidence="1">
    <location>
        <begin position="38"/>
        <end position="62"/>
    </location>
</feature>
<evidence type="ECO:0000313" key="3">
    <source>
        <dbReference type="Proteomes" id="UP000664731"/>
    </source>
</evidence>
<keyword evidence="1" id="KW-0812">Transmembrane</keyword>
<dbReference type="Pfam" id="PF05437">
    <property type="entry name" value="AzlD"/>
    <property type="match status" value="1"/>
</dbReference>